<name>A0A5S6QWH8_TRIMR</name>
<dbReference type="WBParaSite" id="TMUE_3000013305.1">
    <property type="protein sequence ID" value="TMUE_3000013305.1"/>
    <property type="gene ID" value="WBGene00301843"/>
</dbReference>
<dbReference type="Pfam" id="PF02204">
    <property type="entry name" value="VPS9"/>
    <property type="match status" value="1"/>
</dbReference>
<evidence type="ECO:0008006" key="11">
    <source>
        <dbReference type="Google" id="ProtNLM"/>
    </source>
</evidence>
<dbReference type="SMART" id="SM00167">
    <property type="entry name" value="VPS9"/>
    <property type="match status" value="1"/>
</dbReference>
<feature type="compositionally biased region" description="Low complexity" evidence="4">
    <location>
        <begin position="787"/>
        <end position="799"/>
    </location>
</feature>
<organism evidence="8 9">
    <name type="scientific">Trichuris muris</name>
    <name type="common">Mouse whipworm</name>
    <dbReference type="NCBI Taxonomy" id="70415"/>
    <lineage>
        <taxon>Eukaryota</taxon>
        <taxon>Metazoa</taxon>
        <taxon>Ecdysozoa</taxon>
        <taxon>Nematoda</taxon>
        <taxon>Enoplea</taxon>
        <taxon>Dorylaimia</taxon>
        <taxon>Trichinellida</taxon>
        <taxon>Trichuridae</taxon>
        <taxon>Trichuris</taxon>
    </lineage>
</organism>
<dbReference type="Pfam" id="PF00017">
    <property type="entry name" value="SH2"/>
    <property type="match status" value="1"/>
</dbReference>
<dbReference type="GO" id="GO:0007165">
    <property type="term" value="P:signal transduction"/>
    <property type="evidence" value="ECO:0007669"/>
    <property type="project" value="InterPro"/>
</dbReference>
<dbReference type="InterPro" id="IPR037191">
    <property type="entry name" value="VPS9_dom_sf"/>
</dbReference>
<dbReference type="InterPro" id="IPR000980">
    <property type="entry name" value="SH2"/>
</dbReference>
<dbReference type="SMART" id="SM00252">
    <property type="entry name" value="SH2"/>
    <property type="match status" value="1"/>
</dbReference>
<feature type="region of interest" description="Disordered" evidence="4">
    <location>
        <begin position="418"/>
        <end position="448"/>
    </location>
</feature>
<feature type="region of interest" description="Disordered" evidence="4">
    <location>
        <begin position="247"/>
        <end position="277"/>
    </location>
</feature>
<evidence type="ECO:0000313" key="9">
    <source>
        <dbReference type="WBParaSite" id="TMUE_3000011600.1"/>
    </source>
</evidence>
<feature type="compositionally biased region" description="Polar residues" evidence="4">
    <location>
        <begin position="435"/>
        <end position="448"/>
    </location>
</feature>
<feature type="region of interest" description="Disordered" evidence="4">
    <location>
        <begin position="703"/>
        <end position="740"/>
    </location>
</feature>
<protein>
    <recommendedName>
        <fullName evidence="11">Protein sprint</fullName>
    </recommendedName>
</protein>
<reference evidence="8" key="2">
    <citation type="submission" date="2014-03" db="EMBL/GenBank/DDBJ databases">
        <title>The whipworm genome and dual-species transcriptomics of an intimate host-pathogen interaction.</title>
        <authorList>
            <person name="Foth B.J."/>
            <person name="Tsai I.J."/>
            <person name="Reid A.J."/>
            <person name="Bancroft A.J."/>
            <person name="Nichol S."/>
            <person name="Tracey A."/>
            <person name="Holroyd N."/>
            <person name="Cotton J.A."/>
            <person name="Stanley E.J."/>
            <person name="Zarowiecki M."/>
            <person name="Liu J.Z."/>
            <person name="Huckvale T."/>
            <person name="Cooper P.J."/>
            <person name="Grencis R.K."/>
            <person name="Berriman M."/>
        </authorList>
    </citation>
    <scope>NUCLEOTIDE SEQUENCE [LARGE SCALE GENOMIC DNA]</scope>
    <source>
        <strain evidence="8">Edinburgh</strain>
    </source>
</reference>
<dbReference type="CDD" id="cd01776">
    <property type="entry name" value="RA_Rin"/>
    <property type="match status" value="1"/>
</dbReference>
<dbReference type="Proteomes" id="UP000046395">
    <property type="component" value="Unassembled WGS sequence"/>
</dbReference>
<evidence type="ECO:0000256" key="4">
    <source>
        <dbReference type="SAM" id="MobiDB-lite"/>
    </source>
</evidence>
<dbReference type="PANTHER" id="PTHR23101">
    <property type="entry name" value="RAB GDP/GTP EXCHANGE FACTOR"/>
    <property type="match status" value="1"/>
</dbReference>
<dbReference type="GO" id="GO:0005085">
    <property type="term" value="F:guanyl-nucleotide exchange factor activity"/>
    <property type="evidence" value="ECO:0007669"/>
    <property type="project" value="InterPro"/>
</dbReference>
<dbReference type="InterPro" id="IPR036860">
    <property type="entry name" value="SH2_dom_sf"/>
</dbReference>
<dbReference type="PROSITE" id="PS50001">
    <property type="entry name" value="SH2"/>
    <property type="match status" value="1"/>
</dbReference>
<evidence type="ECO:0000259" key="7">
    <source>
        <dbReference type="PROSITE" id="PS51205"/>
    </source>
</evidence>
<feature type="region of interest" description="Disordered" evidence="4">
    <location>
        <begin position="482"/>
        <end position="508"/>
    </location>
</feature>
<proteinExistence type="inferred from homology"/>
<reference evidence="8" key="1">
    <citation type="submission" date="2013-11" db="EMBL/GenBank/DDBJ databases">
        <authorList>
            <person name="Aslett M."/>
        </authorList>
    </citation>
    <scope>NUCLEOTIDE SEQUENCE [LARGE SCALE GENOMIC DNA]</scope>
    <source>
        <strain evidence="8">Edinburgh</strain>
    </source>
</reference>
<keyword evidence="2" id="KW-0343">GTPase activation</keyword>
<dbReference type="Gene3D" id="1.20.1050.80">
    <property type="entry name" value="VPS9 domain"/>
    <property type="match status" value="1"/>
</dbReference>
<keyword evidence="8" id="KW-1185">Reference proteome</keyword>
<sequence length="1225" mass="134342">MQMATAAESALRSGDSSLASLESAESSDEDEVFITVEDSSPDEICHGDLSKSCTSRSPSPEHKSALTIMERLVRSHPIWYLPHVGRLAATHLLRGKEEGNFIVRQSTQANSMALTVRLPGVHEQNAIEHYLVEITPTGVRLEGSPSGFPALPLLLAYYMENGEELECRLRLPRLIMQCETRRELCSYALLGQEFWTARLPSPPCVASSPHPQTGVTHSTTTGTTALKGKRDGAIVNGFLAHTRSVSLSGGGCSKSPTTLSPLARPPHRLPPLPPATAKLRSESLSDAVGHPASQMSAEMSQRRQFRIKDIFDNSRRPETSMIKSPSYFCHDVGREQSSSFVRKRLLTFKPNKADSTTSLADVAASSSQEDSRCGNGGLLASTKLRSLGSSLRPGFSLLRREKSDLGWCSYGDAWRSAIRPSSRPQDKSKKVAPSIRSSPSGIPNVKTNSFPRPFVTTAASSASGARFRSCVEELRKCRLNGSQRTKMSAASSKETISVRNSSDRPVKTALVPPTSSVLRQKSTRLEKSPDVNTAGLKEVLRELKSRQQVQQRMFDIEREEKTPLDTIKEVQLFGRQRCRSRSLETLSKKETVQALPMKIVGSLGARIRSKATRVKPLPRVQKDASVFHVDKPPDVEEAKNSEYGILRESLCMPTTGGSVTAPLAQEEVDDNRSVSSLAGTVFSEPWDSSMWENLLTIASSMDPPEAPIQQRLNGSNSLRTGALSRGQAPPSAKASPVSTVNGSLVGPSLADRIKALQDNNFPAVFAPPWDEFSRRIPLPSDGSLPASGSPKDSLSSRSSTSKESKRLELIARERFVDQLNSFSVSDCDSDSLFAKTRCERRKAHRLDSGIRIQKCVIRLAQDQGTFIGAQVQSFIRCTTEAHETDPHVVLGNVRQFINGLKNYLVKQGEATLHSLIEVERSNLKPNEFLNIDAILEGVLQKIILAPLKPHIYHTLVKESSKNGSLEVFSENMAALRAKLPAELGLLDDKCDNAKMDRVRCKLRSMQHHYSPLKKLEYLLGAVSAVYHEGDASCSKAEATLQLPAADELVRMLVYLLARCSVVGCEIEADYIWGLLHPALLFGEASYYLTALSSAVHVLKHIDLLPKLNESCPFAVESIETAGAFLRIAIPDEVSGAIHYHCFPALPQISAAKLCRMIAHKFGITNPEDHGIYLLVDGFETCLLPSECPELVKEQLRAASKPHLFAYKRHEAKIAWPKVALSPPPS</sequence>
<dbReference type="GO" id="GO:0016192">
    <property type="term" value="P:vesicle-mediated transport"/>
    <property type="evidence" value="ECO:0007669"/>
    <property type="project" value="InterPro"/>
</dbReference>
<feature type="domain" description="VPS9" evidence="7">
    <location>
        <begin position="962"/>
        <end position="1107"/>
    </location>
</feature>
<dbReference type="PROSITE" id="PS50200">
    <property type="entry name" value="RA"/>
    <property type="match status" value="1"/>
</dbReference>
<dbReference type="InterPro" id="IPR045046">
    <property type="entry name" value="Vps9-like"/>
</dbReference>
<dbReference type="InterPro" id="IPR003123">
    <property type="entry name" value="VPS9"/>
</dbReference>
<dbReference type="SUPFAM" id="SSF55550">
    <property type="entry name" value="SH2 domain"/>
    <property type="match status" value="1"/>
</dbReference>
<dbReference type="PANTHER" id="PTHR23101:SF104">
    <property type="entry name" value="PROTEIN SPRINT"/>
    <property type="match status" value="1"/>
</dbReference>
<dbReference type="GO" id="GO:0005829">
    <property type="term" value="C:cytosol"/>
    <property type="evidence" value="ECO:0007669"/>
    <property type="project" value="TreeGrafter"/>
</dbReference>
<feature type="compositionally biased region" description="Polar residues" evidence="4">
    <location>
        <begin position="482"/>
        <end position="500"/>
    </location>
</feature>
<dbReference type="GO" id="GO:0031267">
    <property type="term" value="F:small GTPase binding"/>
    <property type="evidence" value="ECO:0007669"/>
    <property type="project" value="TreeGrafter"/>
</dbReference>
<dbReference type="SUPFAM" id="SSF109993">
    <property type="entry name" value="VPS9 domain"/>
    <property type="match status" value="1"/>
</dbReference>
<feature type="domain" description="Ras-associating" evidence="6">
    <location>
        <begin position="1121"/>
        <end position="1211"/>
    </location>
</feature>
<dbReference type="GO" id="GO:0005096">
    <property type="term" value="F:GTPase activator activity"/>
    <property type="evidence" value="ECO:0007669"/>
    <property type="project" value="UniProtKB-KW"/>
</dbReference>
<evidence type="ECO:0000313" key="8">
    <source>
        <dbReference type="Proteomes" id="UP000046395"/>
    </source>
</evidence>
<dbReference type="InterPro" id="IPR000159">
    <property type="entry name" value="RA_dom"/>
</dbReference>
<feature type="compositionally biased region" description="Low complexity" evidence="4">
    <location>
        <begin position="15"/>
        <end position="24"/>
    </location>
</feature>
<dbReference type="CDD" id="cd00173">
    <property type="entry name" value="SH2"/>
    <property type="match status" value="1"/>
</dbReference>
<accession>A0A5S6QWH8</accession>
<feature type="compositionally biased region" description="Polar residues" evidence="4">
    <location>
        <begin position="710"/>
        <end position="719"/>
    </location>
</feature>
<dbReference type="STRING" id="70415.A0A5S6QWH8"/>
<evidence type="ECO:0000259" key="5">
    <source>
        <dbReference type="PROSITE" id="PS50001"/>
    </source>
</evidence>
<reference evidence="9 10" key="3">
    <citation type="submission" date="2019-12" db="UniProtKB">
        <authorList>
            <consortium name="WormBaseParasite"/>
        </authorList>
    </citation>
    <scope>IDENTIFICATION</scope>
</reference>
<feature type="domain" description="SH2" evidence="5">
    <location>
        <begin position="79"/>
        <end position="173"/>
    </location>
</feature>
<dbReference type="Gene3D" id="3.30.505.10">
    <property type="entry name" value="SH2 domain"/>
    <property type="match status" value="1"/>
</dbReference>
<feature type="region of interest" description="Disordered" evidence="4">
    <location>
        <begin position="1"/>
        <end position="62"/>
    </location>
</feature>
<comment type="similarity">
    <text evidence="1">Belongs to the RIN (Ras interaction/interference) family.</text>
</comment>
<dbReference type="GO" id="GO:0030139">
    <property type="term" value="C:endocytic vesicle"/>
    <property type="evidence" value="ECO:0007669"/>
    <property type="project" value="TreeGrafter"/>
</dbReference>
<dbReference type="AlphaFoldDB" id="A0A5S6QWH8"/>
<feature type="region of interest" description="Disordered" evidence="4">
    <location>
        <begin position="776"/>
        <end position="803"/>
    </location>
</feature>
<keyword evidence="3" id="KW-0727">SH2 domain</keyword>
<evidence type="ECO:0000313" key="10">
    <source>
        <dbReference type="WBParaSite" id="TMUE_3000013305.1"/>
    </source>
</evidence>
<evidence type="ECO:0000256" key="1">
    <source>
        <dbReference type="ARBA" id="ARBA00006919"/>
    </source>
</evidence>
<evidence type="ECO:0000256" key="2">
    <source>
        <dbReference type="ARBA" id="ARBA00022468"/>
    </source>
</evidence>
<dbReference type="WBParaSite" id="TMUE_3000011600.1">
    <property type="protein sequence ID" value="TMUE_3000011600.1"/>
    <property type="gene ID" value="WBGene00290224"/>
</dbReference>
<dbReference type="PROSITE" id="PS51205">
    <property type="entry name" value="VPS9"/>
    <property type="match status" value="1"/>
</dbReference>
<evidence type="ECO:0000259" key="6">
    <source>
        <dbReference type="PROSITE" id="PS50200"/>
    </source>
</evidence>
<evidence type="ECO:0000256" key="3">
    <source>
        <dbReference type="PROSITE-ProRule" id="PRU00191"/>
    </source>
</evidence>
<dbReference type="Pfam" id="PF23268">
    <property type="entry name" value="RIN1"/>
    <property type="match status" value="1"/>
</dbReference>